<dbReference type="PROSITE" id="PS51464">
    <property type="entry name" value="SIS"/>
    <property type="match status" value="1"/>
</dbReference>
<feature type="domain" description="SIS" evidence="1">
    <location>
        <begin position="28"/>
        <end position="159"/>
    </location>
</feature>
<dbReference type="RefSeq" id="WP_273191271.1">
    <property type="nucleotide sequence ID" value="NZ_DYUZ01000035.1"/>
</dbReference>
<name>A0A921IV44_9ACTN</name>
<dbReference type="CDD" id="cd05710">
    <property type="entry name" value="SIS_1"/>
    <property type="match status" value="1"/>
</dbReference>
<evidence type="ECO:0000313" key="2">
    <source>
        <dbReference type="EMBL" id="HJG38151.1"/>
    </source>
</evidence>
<dbReference type="GO" id="GO:0006047">
    <property type="term" value="P:UDP-N-acetylglucosamine metabolic process"/>
    <property type="evidence" value="ECO:0007669"/>
    <property type="project" value="TreeGrafter"/>
</dbReference>
<dbReference type="Gene3D" id="3.40.50.10490">
    <property type="entry name" value="Glucose-6-phosphate isomerase like protein, domain 1"/>
    <property type="match status" value="2"/>
</dbReference>
<dbReference type="InterPro" id="IPR046348">
    <property type="entry name" value="SIS_dom_sf"/>
</dbReference>
<proteinExistence type="predicted"/>
<gene>
    <name evidence="2" type="ORF">K8V70_09910</name>
</gene>
<evidence type="ECO:0000313" key="3">
    <source>
        <dbReference type="Proteomes" id="UP000753256"/>
    </source>
</evidence>
<dbReference type="GO" id="GO:0006002">
    <property type="term" value="P:fructose 6-phosphate metabolic process"/>
    <property type="evidence" value="ECO:0007669"/>
    <property type="project" value="TreeGrafter"/>
</dbReference>
<dbReference type="EMBL" id="DYUZ01000035">
    <property type="protein sequence ID" value="HJG38151.1"/>
    <property type="molecule type" value="Genomic_DNA"/>
</dbReference>
<accession>A0A921IV44</accession>
<dbReference type="InterPro" id="IPR035488">
    <property type="entry name" value="FrlB_SIS"/>
</dbReference>
<dbReference type="PANTHER" id="PTHR10937:SF14">
    <property type="entry name" value="FRUCTOSELYSINE 6-PHOSPHATE DEGLYCASE"/>
    <property type="match status" value="1"/>
</dbReference>
<dbReference type="GO" id="GO:0097367">
    <property type="term" value="F:carbohydrate derivative binding"/>
    <property type="evidence" value="ECO:0007669"/>
    <property type="project" value="InterPro"/>
</dbReference>
<reference evidence="2" key="2">
    <citation type="submission" date="2021-09" db="EMBL/GenBank/DDBJ databases">
        <authorList>
            <person name="Gilroy R."/>
        </authorList>
    </citation>
    <scope>NUCLEOTIDE SEQUENCE</scope>
    <source>
        <strain evidence="2">ChiHjej13B12-9602</strain>
    </source>
</reference>
<dbReference type="InterPro" id="IPR024713">
    <property type="entry name" value="Fructosamine_deglycase_FrlB"/>
</dbReference>
<dbReference type="Proteomes" id="UP000753256">
    <property type="component" value="Unassembled WGS sequence"/>
</dbReference>
<dbReference type="InterPro" id="IPR001347">
    <property type="entry name" value="SIS_dom"/>
</dbReference>
<protein>
    <submittedName>
        <fullName evidence="2">SIS domain-containing protein</fullName>
    </submittedName>
</protein>
<comment type="caution">
    <text evidence="2">The sequence shown here is derived from an EMBL/GenBank/DDBJ whole genome shotgun (WGS) entry which is preliminary data.</text>
</comment>
<sequence length="334" mass="37416">MDMVTFDEAALLAQGDFIYSHRSELETIADDICKKGFKNILLSSSGGSQAMLDPFATFIDQMSDIPVFSVLSGVLVLTGHNQISEDTLVFMSSKSGDTKETVAAAKWLRERGVTIVSVVSKPDSPLEELSDYTFVYGDGRPQEFVLYLIIGKILANKGHFDAYAKFADDLANLPAALVSVRKQFDARAIEYCKATHDDPYNIWIASGELWPVCYAYAMCVLEESQWIRTKSVSSPDFFHGTLELVEKDTSVTLLVSEGKTRALDLRVKKFIEQYTDKHFVIDMADFDLPGISDEFRPLLGPVVANAALQRISKNMEHLTGHSLDIRRYYRTVEY</sequence>
<reference evidence="2" key="1">
    <citation type="journal article" date="2021" name="PeerJ">
        <title>Extensive microbial diversity within the chicken gut microbiome revealed by metagenomics and culture.</title>
        <authorList>
            <person name="Gilroy R."/>
            <person name="Ravi A."/>
            <person name="Getino M."/>
            <person name="Pursley I."/>
            <person name="Horton D.L."/>
            <person name="Alikhan N.F."/>
            <person name="Baker D."/>
            <person name="Gharbi K."/>
            <person name="Hall N."/>
            <person name="Watson M."/>
            <person name="Adriaenssens E.M."/>
            <person name="Foster-Nyarko E."/>
            <person name="Jarju S."/>
            <person name="Secka A."/>
            <person name="Antonio M."/>
            <person name="Oren A."/>
            <person name="Chaudhuri R.R."/>
            <person name="La Ragione R."/>
            <person name="Hildebrand F."/>
            <person name="Pallen M.J."/>
        </authorList>
    </citation>
    <scope>NUCLEOTIDE SEQUENCE</scope>
    <source>
        <strain evidence="2">ChiHjej13B12-9602</strain>
    </source>
</reference>
<dbReference type="GO" id="GO:0004360">
    <property type="term" value="F:glutamine-fructose-6-phosphate transaminase (isomerizing) activity"/>
    <property type="evidence" value="ECO:0007669"/>
    <property type="project" value="TreeGrafter"/>
</dbReference>
<dbReference type="PANTHER" id="PTHR10937">
    <property type="entry name" value="GLUCOSAMINE--FRUCTOSE-6-PHOSPHATE AMINOTRANSFERASE, ISOMERIZING"/>
    <property type="match status" value="1"/>
</dbReference>
<dbReference type="SUPFAM" id="SSF53697">
    <property type="entry name" value="SIS domain"/>
    <property type="match status" value="1"/>
</dbReference>
<dbReference type="AlphaFoldDB" id="A0A921IV44"/>
<dbReference type="Pfam" id="PF01380">
    <property type="entry name" value="SIS"/>
    <property type="match status" value="1"/>
</dbReference>
<dbReference type="PIRSF" id="PIRSF009290">
    <property type="entry name" value="FrlB"/>
    <property type="match status" value="1"/>
</dbReference>
<evidence type="ECO:0000259" key="1">
    <source>
        <dbReference type="PROSITE" id="PS51464"/>
    </source>
</evidence>
<organism evidence="2 3">
    <name type="scientific">Enorma phocaeensis</name>
    <dbReference type="NCBI Taxonomy" id="1871019"/>
    <lineage>
        <taxon>Bacteria</taxon>
        <taxon>Bacillati</taxon>
        <taxon>Actinomycetota</taxon>
        <taxon>Coriobacteriia</taxon>
        <taxon>Coriobacteriales</taxon>
        <taxon>Coriobacteriaceae</taxon>
        <taxon>Enorma</taxon>
    </lineage>
</organism>
<dbReference type="GO" id="GO:0006487">
    <property type="term" value="P:protein N-linked glycosylation"/>
    <property type="evidence" value="ECO:0007669"/>
    <property type="project" value="TreeGrafter"/>
</dbReference>